<dbReference type="PATRIC" id="fig|157733.3.peg.227"/>
<protein>
    <recommendedName>
        <fullName evidence="2">Guanylate cyclase domain-containing protein</fullName>
    </recommendedName>
</protein>
<dbReference type="InterPro" id="IPR050697">
    <property type="entry name" value="Adenylyl/Guanylyl_Cyclase_3/4"/>
</dbReference>
<dbReference type="Pfam" id="PF00211">
    <property type="entry name" value="Guanylate_cyc"/>
    <property type="match status" value="1"/>
</dbReference>
<dbReference type="PROSITE" id="PS50125">
    <property type="entry name" value="GUANYLATE_CYCLASE_2"/>
    <property type="match status" value="1"/>
</dbReference>
<gene>
    <name evidence="3" type="ORF">AB986_11065</name>
</gene>
<evidence type="ECO:0000313" key="4">
    <source>
        <dbReference type="Proteomes" id="UP000035996"/>
    </source>
</evidence>
<keyword evidence="4" id="KW-1185">Reference proteome</keyword>
<dbReference type="Pfam" id="PF19363">
    <property type="entry name" value="DUF5939"/>
    <property type="match status" value="1"/>
</dbReference>
<dbReference type="OrthoDB" id="9801841at2"/>
<dbReference type="PANTHER" id="PTHR43081:SF19">
    <property type="entry name" value="PH-SENSITIVE ADENYLATE CYCLASE RV1264"/>
    <property type="match status" value="1"/>
</dbReference>
<name>A0A0J6CJW7_9BACL</name>
<dbReference type="InterPro" id="IPR045983">
    <property type="entry name" value="GUC-dom-containing_N"/>
</dbReference>
<organism evidence="3 4">
    <name type="scientific">Guptibacillus hwajinpoensis</name>
    <dbReference type="NCBI Taxonomy" id="208199"/>
    <lineage>
        <taxon>Bacteria</taxon>
        <taxon>Bacillati</taxon>
        <taxon>Bacillota</taxon>
        <taxon>Bacilli</taxon>
        <taxon>Bacillales</taxon>
        <taxon>Guptibacillaceae</taxon>
        <taxon>Guptibacillus</taxon>
    </lineage>
</organism>
<dbReference type="EMBL" id="LELK01000004">
    <property type="protein sequence ID" value="KMM36506.1"/>
    <property type="molecule type" value="Genomic_DNA"/>
</dbReference>
<comment type="similarity">
    <text evidence="1">Belongs to the adenylyl cyclase class-3 family.</text>
</comment>
<dbReference type="InterPro" id="IPR001054">
    <property type="entry name" value="A/G_cyclase"/>
</dbReference>
<dbReference type="STRING" id="157733.AB986_11065"/>
<feature type="domain" description="Guanylate cyclase" evidence="2">
    <location>
        <begin position="423"/>
        <end position="540"/>
    </location>
</feature>
<dbReference type="SUPFAM" id="SSF55961">
    <property type="entry name" value="Bet v1-like"/>
    <property type="match status" value="1"/>
</dbReference>
<dbReference type="InterPro" id="IPR029787">
    <property type="entry name" value="Nucleotide_cyclase"/>
</dbReference>
<dbReference type="PANTHER" id="PTHR43081">
    <property type="entry name" value="ADENYLATE CYCLASE, TERMINAL-DIFFERENTIATION SPECIFIC-RELATED"/>
    <property type="match status" value="1"/>
</dbReference>
<dbReference type="Proteomes" id="UP000035996">
    <property type="component" value="Unassembled WGS sequence"/>
</dbReference>
<evidence type="ECO:0000256" key="1">
    <source>
        <dbReference type="ARBA" id="ARBA00005381"/>
    </source>
</evidence>
<dbReference type="SMART" id="SM00044">
    <property type="entry name" value="CYCc"/>
    <property type="match status" value="1"/>
</dbReference>
<dbReference type="GO" id="GO:0006171">
    <property type="term" value="P:cAMP biosynthetic process"/>
    <property type="evidence" value="ECO:0007669"/>
    <property type="project" value="TreeGrafter"/>
</dbReference>
<dbReference type="RefSeq" id="WP_048311218.1">
    <property type="nucleotide sequence ID" value="NZ_CP119526.1"/>
</dbReference>
<proteinExistence type="inferred from homology"/>
<dbReference type="Gene3D" id="3.30.70.1230">
    <property type="entry name" value="Nucleotide cyclase"/>
    <property type="match status" value="1"/>
</dbReference>
<evidence type="ECO:0000313" key="3">
    <source>
        <dbReference type="EMBL" id="KMM36506.1"/>
    </source>
</evidence>
<reference evidence="3" key="1">
    <citation type="submission" date="2015-06" db="EMBL/GenBank/DDBJ databases">
        <authorList>
            <person name="Liu B."/>
            <person name="Wang J."/>
            <person name="Zhu Y."/>
            <person name="Liu G."/>
            <person name="Chen Q."/>
            <person name="Zheng C."/>
            <person name="Che J."/>
            <person name="Ge C."/>
            <person name="Shi H."/>
            <person name="Pan Z."/>
            <person name="Liu X."/>
        </authorList>
    </citation>
    <scope>NUCLEOTIDE SEQUENCE [LARGE SCALE GENOMIC DNA]</scope>
    <source>
        <strain evidence="3">DSM 16346</strain>
    </source>
</reference>
<accession>A0A0J6CJW7</accession>
<evidence type="ECO:0000259" key="2">
    <source>
        <dbReference type="PROSITE" id="PS50125"/>
    </source>
</evidence>
<sequence length="597" mass="66999">MKEKHFSLIKTFPLPKETIWSLLANNDHLNRMIGLFPVEFTKALFDDRLFYRHAKAKAAGVVPLSWKEYPFEWVKEERYVVQRVYTSGPLAEFNGGIELKDVSSPGNPATEVHVFSVFRPANALGKLALPVIALPAMKKTLSYIEKFINLHPSRIVTLPQPAMRSTANKQTLDNLLDKLPTSTLRDCLKEHLIQGADHTVLSMQPYKLADQWQEDREDVLHLFLEATKAGVLNLTWSLMCPNCRVAKEKESSLSQVKNEIHCDLCGISYQMTFDQSIELRFTVHPSIRKAVDQTYCIGGPILTPHILIQKRIAAGSTMHIPSLPMNEQLQLRILSSNHSAKINQRASHEITYGENGLMGETFSLHNATFHNESENDIVLVIEEVKRDHYAVTAAKVTTMEPFRRLFSSEVLAKGQEIGIENVTILFSDLRGSTSLYEVAGDANAYRQVNDHFEFLSKWITRHNGSIIKTIGDSVMACFYAPEDALKAALSIQQSVESFNQSNQTNLIIKLGMYNGPAIAVTANNQLDYFGHTVNLAARIEQESKGSDVILPAEMLARPQLAQLIEPYPITTYEAKLNGIQAVIPLVRVEPLKITSYA</sequence>
<comment type="caution">
    <text evidence="3">The sequence shown here is derived from an EMBL/GenBank/DDBJ whole genome shotgun (WGS) entry which is preliminary data.</text>
</comment>
<dbReference type="CDD" id="cd07302">
    <property type="entry name" value="CHD"/>
    <property type="match status" value="1"/>
</dbReference>
<dbReference type="GO" id="GO:0004016">
    <property type="term" value="F:adenylate cyclase activity"/>
    <property type="evidence" value="ECO:0007669"/>
    <property type="project" value="UniProtKB-ARBA"/>
</dbReference>
<dbReference type="SUPFAM" id="SSF55073">
    <property type="entry name" value="Nucleotide cyclase"/>
    <property type="match status" value="1"/>
</dbReference>
<dbReference type="AlphaFoldDB" id="A0A0J6CJW7"/>
<dbReference type="GO" id="GO:0035556">
    <property type="term" value="P:intracellular signal transduction"/>
    <property type="evidence" value="ECO:0007669"/>
    <property type="project" value="InterPro"/>
</dbReference>